<proteinExistence type="predicted"/>
<dbReference type="EMBL" id="JACJIP010000071">
    <property type="protein sequence ID" value="MBA9088782.1"/>
    <property type="molecule type" value="Genomic_DNA"/>
</dbReference>
<dbReference type="InterPro" id="IPR007731">
    <property type="entry name" value="DUF669"/>
</dbReference>
<evidence type="ECO:0008006" key="3">
    <source>
        <dbReference type="Google" id="ProtNLM"/>
    </source>
</evidence>
<organism evidence="1 2">
    <name type="scientific">Fontibacillus solani</name>
    <dbReference type="NCBI Taxonomy" id="1572857"/>
    <lineage>
        <taxon>Bacteria</taxon>
        <taxon>Bacillati</taxon>
        <taxon>Bacillota</taxon>
        <taxon>Bacilli</taxon>
        <taxon>Bacillales</taxon>
        <taxon>Paenibacillaceae</taxon>
        <taxon>Fontibacillus</taxon>
    </lineage>
</organism>
<accession>A0A7W3SYX7</accession>
<reference evidence="1 2" key="1">
    <citation type="submission" date="2020-08" db="EMBL/GenBank/DDBJ databases">
        <title>Genomic Encyclopedia of Type Strains, Phase III (KMG-III): the genomes of soil and plant-associated and newly described type strains.</title>
        <authorList>
            <person name="Whitman W."/>
        </authorList>
    </citation>
    <scope>NUCLEOTIDE SEQUENCE [LARGE SCALE GENOMIC DNA]</scope>
    <source>
        <strain evidence="1 2">CECT 8693</strain>
    </source>
</reference>
<evidence type="ECO:0000313" key="2">
    <source>
        <dbReference type="Proteomes" id="UP000567067"/>
    </source>
</evidence>
<comment type="caution">
    <text evidence="1">The sequence shown here is derived from an EMBL/GenBank/DDBJ whole genome shotgun (WGS) entry which is preliminary data.</text>
</comment>
<dbReference type="Pfam" id="PF05037">
    <property type="entry name" value="DUF669"/>
    <property type="match status" value="1"/>
</dbReference>
<gene>
    <name evidence="1" type="ORF">FHR92_005315</name>
</gene>
<sequence>MTTNIWEKFDKSIDTKALKEDAAKSAEQGDYPEVSHGTYEVKIEKLELVESKSGKPMLSCWMQILDGEYKGQRLFYNQVMHVGFGVSKALEFLQALDSGVDVQFENFKQFTDMVMDVHEAIDGVTEYAVEYGEEKGYNTFEIVDVFDAQ</sequence>
<keyword evidence="2" id="KW-1185">Reference proteome</keyword>
<dbReference type="RefSeq" id="WP_182540584.1">
    <property type="nucleotide sequence ID" value="NZ_JACJIP010000071.1"/>
</dbReference>
<name>A0A7W3SYX7_9BACL</name>
<evidence type="ECO:0000313" key="1">
    <source>
        <dbReference type="EMBL" id="MBA9088782.1"/>
    </source>
</evidence>
<dbReference type="AlphaFoldDB" id="A0A7W3SYX7"/>
<protein>
    <recommendedName>
        <fullName evidence="3">DUF669 domain-containing protein</fullName>
    </recommendedName>
</protein>
<dbReference type="Proteomes" id="UP000567067">
    <property type="component" value="Unassembled WGS sequence"/>
</dbReference>